<reference evidence="2 3" key="1">
    <citation type="submission" date="2020-08" db="EMBL/GenBank/DDBJ databases">
        <title>Sequencing the genomes of 1000 actinobacteria strains.</title>
        <authorList>
            <person name="Klenk H.-P."/>
        </authorList>
    </citation>
    <scope>NUCLEOTIDE SEQUENCE [LARGE SCALE GENOMIC DNA]</scope>
    <source>
        <strain evidence="2 3">DSM 105498</strain>
    </source>
</reference>
<protein>
    <submittedName>
        <fullName evidence="2">Uncharacterized protein</fullName>
    </submittedName>
</protein>
<feature type="transmembrane region" description="Helical" evidence="1">
    <location>
        <begin position="6"/>
        <end position="28"/>
    </location>
</feature>
<dbReference type="Proteomes" id="UP000589626">
    <property type="component" value="Unassembled WGS sequence"/>
</dbReference>
<evidence type="ECO:0000313" key="2">
    <source>
        <dbReference type="EMBL" id="MBB3043909.1"/>
    </source>
</evidence>
<keyword evidence="1" id="KW-1133">Transmembrane helix</keyword>
<name>A0A7W4Z1Z5_9ACTN</name>
<accession>A0A7W4Z1Z5</accession>
<sequence length="33" mass="3474">MTGLVVALTYVLQAVGVCGLGWGAVIALRAREW</sequence>
<keyword evidence="3" id="KW-1185">Reference proteome</keyword>
<proteinExistence type="predicted"/>
<dbReference type="AlphaFoldDB" id="A0A7W4Z1Z5"/>
<organism evidence="2 3">
    <name type="scientific">Nocardioides soli</name>
    <dbReference type="NCBI Taxonomy" id="1036020"/>
    <lineage>
        <taxon>Bacteria</taxon>
        <taxon>Bacillati</taxon>
        <taxon>Actinomycetota</taxon>
        <taxon>Actinomycetes</taxon>
        <taxon>Propionibacteriales</taxon>
        <taxon>Nocardioidaceae</taxon>
        <taxon>Nocardioides</taxon>
    </lineage>
</organism>
<evidence type="ECO:0000256" key="1">
    <source>
        <dbReference type="SAM" id="Phobius"/>
    </source>
</evidence>
<gene>
    <name evidence="2" type="ORF">FHU40_003727</name>
</gene>
<keyword evidence="1" id="KW-0472">Membrane</keyword>
<keyword evidence="1" id="KW-0812">Transmembrane</keyword>
<comment type="caution">
    <text evidence="2">The sequence shown here is derived from an EMBL/GenBank/DDBJ whole genome shotgun (WGS) entry which is preliminary data.</text>
</comment>
<dbReference type="EMBL" id="JACHWR010000002">
    <property type="protein sequence ID" value="MBB3043909.1"/>
    <property type="molecule type" value="Genomic_DNA"/>
</dbReference>
<evidence type="ECO:0000313" key="3">
    <source>
        <dbReference type="Proteomes" id="UP000589626"/>
    </source>
</evidence>